<comment type="caution">
    <text evidence="1">The sequence shown here is derived from an EMBL/GenBank/DDBJ whole genome shotgun (WGS) entry which is preliminary data.</text>
</comment>
<proteinExistence type="predicted"/>
<dbReference type="AlphaFoldDB" id="A0AAD2HLB4"/>
<name>A0AAD2HLB4_9AGAR</name>
<keyword evidence="3" id="KW-1185">Reference proteome</keyword>
<evidence type="ECO:0000313" key="2">
    <source>
        <dbReference type="EMBL" id="CAK5278634.1"/>
    </source>
</evidence>
<dbReference type="EMBL" id="CAVNYO010000421">
    <property type="protein sequence ID" value="CAK5278091.1"/>
    <property type="molecule type" value="Genomic_DNA"/>
</dbReference>
<evidence type="ECO:0000313" key="3">
    <source>
        <dbReference type="Proteomes" id="UP001295794"/>
    </source>
</evidence>
<accession>A0AAD2HLB4</accession>
<reference evidence="1" key="1">
    <citation type="submission" date="2023-11" db="EMBL/GenBank/DDBJ databases">
        <authorList>
            <person name="De Vega J J."/>
            <person name="De Vega J J."/>
        </authorList>
    </citation>
    <scope>NUCLEOTIDE SEQUENCE</scope>
</reference>
<organism evidence="1 3">
    <name type="scientific">Mycena citricolor</name>
    <dbReference type="NCBI Taxonomy" id="2018698"/>
    <lineage>
        <taxon>Eukaryota</taxon>
        <taxon>Fungi</taxon>
        <taxon>Dikarya</taxon>
        <taxon>Basidiomycota</taxon>
        <taxon>Agaricomycotina</taxon>
        <taxon>Agaricomycetes</taxon>
        <taxon>Agaricomycetidae</taxon>
        <taxon>Agaricales</taxon>
        <taxon>Marasmiineae</taxon>
        <taxon>Mycenaceae</taxon>
        <taxon>Mycena</taxon>
    </lineage>
</organism>
<protein>
    <submittedName>
        <fullName evidence="1">Uncharacterized protein</fullName>
    </submittedName>
</protein>
<gene>
    <name evidence="1" type="ORF">MYCIT1_LOCUS27361</name>
    <name evidence="2" type="ORF">MYCIT1_LOCUS28097</name>
</gene>
<evidence type="ECO:0000313" key="1">
    <source>
        <dbReference type="EMBL" id="CAK5278091.1"/>
    </source>
</evidence>
<dbReference type="Proteomes" id="UP001295794">
    <property type="component" value="Unassembled WGS sequence"/>
</dbReference>
<dbReference type="EMBL" id="CAVNYO010000424">
    <property type="protein sequence ID" value="CAK5278634.1"/>
    <property type="molecule type" value="Genomic_DNA"/>
</dbReference>
<sequence length="77" mass="8598">MSERPEVFSDQSDQEPRQVKTLVTRSSLYKMSEMRRSLGANSPSEGSFRSSLTPAMVSSVYDGGLYTQVWCGALERT</sequence>